<feature type="domain" description="HTH cro/C1-type" evidence="1">
    <location>
        <begin position="29"/>
        <end position="76"/>
    </location>
</feature>
<gene>
    <name evidence="2" type="ORF">CALFYP1_02902</name>
</gene>
<dbReference type="CDD" id="cd06529">
    <property type="entry name" value="S24_LexA-like"/>
    <property type="match status" value="1"/>
</dbReference>
<dbReference type="InterPro" id="IPR036286">
    <property type="entry name" value="LexA/Signal_pep-like_sf"/>
</dbReference>
<accession>A0A6N2U537</accession>
<dbReference type="Gene3D" id="2.10.109.10">
    <property type="entry name" value="Umud Fragment, subunit A"/>
    <property type="match status" value="1"/>
</dbReference>
<dbReference type="RefSeq" id="WP_156595139.1">
    <property type="nucleotide sequence ID" value="NZ_CACRTI010000004.1"/>
</dbReference>
<dbReference type="SMART" id="SM00530">
    <property type="entry name" value="HTH_XRE"/>
    <property type="match status" value="1"/>
</dbReference>
<name>A0A6N2U537_CITAM</name>
<dbReference type="PROSITE" id="PS50943">
    <property type="entry name" value="HTH_CROC1"/>
    <property type="match status" value="1"/>
</dbReference>
<dbReference type="Pfam" id="PF00717">
    <property type="entry name" value="Peptidase_S24"/>
    <property type="match status" value="1"/>
</dbReference>
<dbReference type="InterPro" id="IPR050077">
    <property type="entry name" value="LexA_repressor"/>
</dbReference>
<evidence type="ECO:0000313" key="2">
    <source>
        <dbReference type="EMBL" id="VYT13654.1"/>
    </source>
</evidence>
<dbReference type="PANTHER" id="PTHR33516:SF2">
    <property type="entry name" value="LEXA REPRESSOR-RELATED"/>
    <property type="match status" value="1"/>
</dbReference>
<protein>
    <submittedName>
        <fullName evidence="2">Putative HTH-type transcriptional regulator</fullName>
    </submittedName>
</protein>
<evidence type="ECO:0000259" key="1">
    <source>
        <dbReference type="PROSITE" id="PS50943"/>
    </source>
</evidence>
<dbReference type="EMBL" id="CACRTI010000004">
    <property type="protein sequence ID" value="VYT13654.1"/>
    <property type="molecule type" value="Genomic_DNA"/>
</dbReference>
<dbReference type="InterPro" id="IPR015927">
    <property type="entry name" value="Peptidase_S24_S26A/B/C"/>
</dbReference>
<sequence>MKNKNRLTEEQQKDAERLKAIYDSKKKTLGITQQDIADELNITQSAVGHYLNGRNALNVSSALMFAKILEVQIEEFSPHLAKELELMYAAAQNIKFVGTYEKRPSYPLISWVNAGAWAEACEPYNIKDIDEWLESDINVEGDGFWLRVQGDSMTSPTGLSIPEGMDILVDTGREPKNGSLVIAKLDDANEATFKKLVIDGGQKYLKPLNPQYPLMQVNGNCRIVGVVVEAKYRFV</sequence>
<organism evidence="2">
    <name type="scientific">Citrobacter amalonaticus</name>
    <dbReference type="NCBI Taxonomy" id="35703"/>
    <lineage>
        <taxon>Bacteria</taxon>
        <taxon>Pseudomonadati</taxon>
        <taxon>Pseudomonadota</taxon>
        <taxon>Gammaproteobacteria</taxon>
        <taxon>Enterobacterales</taxon>
        <taxon>Enterobacteriaceae</taxon>
        <taxon>Citrobacter</taxon>
    </lineage>
</organism>
<dbReference type="GO" id="GO:0003677">
    <property type="term" value="F:DNA binding"/>
    <property type="evidence" value="ECO:0007669"/>
    <property type="project" value="InterPro"/>
</dbReference>
<dbReference type="PANTHER" id="PTHR33516">
    <property type="entry name" value="LEXA REPRESSOR"/>
    <property type="match status" value="1"/>
</dbReference>
<dbReference type="InterPro" id="IPR010982">
    <property type="entry name" value="Lambda_DNA-bd_dom_sf"/>
</dbReference>
<dbReference type="SUPFAM" id="SSF47413">
    <property type="entry name" value="lambda repressor-like DNA-binding domains"/>
    <property type="match status" value="1"/>
</dbReference>
<dbReference type="InterPro" id="IPR001387">
    <property type="entry name" value="Cro/C1-type_HTH"/>
</dbReference>
<proteinExistence type="predicted"/>
<dbReference type="Gene3D" id="1.10.260.40">
    <property type="entry name" value="lambda repressor-like DNA-binding domains"/>
    <property type="match status" value="1"/>
</dbReference>
<dbReference type="InterPro" id="IPR039418">
    <property type="entry name" value="LexA-like"/>
</dbReference>
<dbReference type="CDD" id="cd00093">
    <property type="entry name" value="HTH_XRE"/>
    <property type="match status" value="1"/>
</dbReference>
<dbReference type="Pfam" id="PF01381">
    <property type="entry name" value="HTH_3"/>
    <property type="match status" value="1"/>
</dbReference>
<reference evidence="2" key="1">
    <citation type="submission" date="2019-11" db="EMBL/GenBank/DDBJ databases">
        <authorList>
            <person name="Feng L."/>
        </authorList>
    </citation>
    <scope>NUCLEOTIDE SEQUENCE</scope>
    <source>
        <strain evidence="2">CAmalonaticusLFYP1</strain>
    </source>
</reference>
<dbReference type="SUPFAM" id="SSF51306">
    <property type="entry name" value="LexA/Signal peptidase"/>
    <property type="match status" value="1"/>
</dbReference>
<dbReference type="AlphaFoldDB" id="A0A6N2U537"/>